<reference evidence="5 6" key="1">
    <citation type="submission" date="2015-11" db="EMBL/GenBank/DDBJ databases">
        <title>Bacillus caseinolyticus sp nov.</title>
        <authorList>
            <person name="Dastager S.G."/>
            <person name="Mawlankar R."/>
        </authorList>
    </citation>
    <scope>NUCLEOTIDE SEQUENCE [LARGE SCALE GENOMIC DNA]</scope>
    <source>
        <strain evidence="5 6">SGD-V-76</strain>
    </source>
</reference>
<dbReference type="InterPro" id="IPR000182">
    <property type="entry name" value="GNAT_dom"/>
</dbReference>
<dbReference type="InterPro" id="IPR017274">
    <property type="entry name" value="YlbP"/>
</dbReference>
<proteinExistence type="inferred from homology"/>
<dbReference type="PROSITE" id="PS51186">
    <property type="entry name" value="GNAT"/>
    <property type="match status" value="1"/>
</dbReference>
<evidence type="ECO:0000256" key="2">
    <source>
        <dbReference type="ARBA" id="ARBA00023315"/>
    </source>
</evidence>
<sequence>MYEVQQLRINYKTLEEFKQFKQYGLQELSMLEELNAQISENEIHSPFYGIYIGNRLVARMSLYRQSKKHDHYFKPHQPYLEVWKLEVLQEFQSKGLGTRLIEYAKSFNLPIKTNPRVHSNQFWTKMGFVPAAYDLERDLGENPMLWCPEGVSTSK</sequence>
<dbReference type="PIRSF" id="PIRSF037732">
    <property type="entry name" value="YlbP_prd"/>
    <property type="match status" value="1"/>
</dbReference>
<name>A0A0V8JS07_9BACI</name>
<dbReference type="NCBIfam" id="NF010241">
    <property type="entry name" value="PRK13688.1"/>
    <property type="match status" value="1"/>
</dbReference>
<protein>
    <recommendedName>
        <fullName evidence="3">Uncharacterized N-acetyltransferase AS180_01290</fullName>
        <ecNumber evidence="3">2.3.1.-</ecNumber>
    </recommendedName>
</protein>
<gene>
    <name evidence="5" type="ORF">AS180_01290</name>
</gene>
<evidence type="ECO:0000259" key="4">
    <source>
        <dbReference type="PROSITE" id="PS51186"/>
    </source>
</evidence>
<dbReference type="InterPro" id="IPR016181">
    <property type="entry name" value="Acyl_CoA_acyltransferase"/>
</dbReference>
<dbReference type="RefSeq" id="WP_242529394.1">
    <property type="nucleotide sequence ID" value="NZ_KQ758627.1"/>
</dbReference>
<feature type="domain" description="N-acetyltransferase" evidence="4">
    <location>
        <begin position="7"/>
        <end position="149"/>
    </location>
</feature>
<comment type="caution">
    <text evidence="5">The sequence shown here is derived from an EMBL/GenBank/DDBJ whole genome shotgun (WGS) entry which is preliminary data.</text>
</comment>
<dbReference type="HAMAP" id="MF_00824">
    <property type="entry name" value="Acetyltransf_YlbP"/>
    <property type="match status" value="1"/>
</dbReference>
<dbReference type="EC" id="2.3.1.-" evidence="3"/>
<evidence type="ECO:0000313" key="5">
    <source>
        <dbReference type="EMBL" id="KSU89761.1"/>
    </source>
</evidence>
<evidence type="ECO:0000256" key="3">
    <source>
        <dbReference type="HAMAP-Rule" id="MF_00824"/>
    </source>
</evidence>
<accession>A0A0V8JS07</accession>
<dbReference type="Pfam" id="PF00583">
    <property type="entry name" value="Acetyltransf_1"/>
    <property type="match status" value="1"/>
</dbReference>
<dbReference type="Proteomes" id="UP000053681">
    <property type="component" value="Unassembled WGS sequence"/>
</dbReference>
<keyword evidence="1 3" id="KW-0808">Transferase</keyword>
<evidence type="ECO:0000313" key="6">
    <source>
        <dbReference type="Proteomes" id="UP000053681"/>
    </source>
</evidence>
<dbReference type="CDD" id="cd04301">
    <property type="entry name" value="NAT_SF"/>
    <property type="match status" value="1"/>
</dbReference>
<keyword evidence="2 3" id="KW-0012">Acyltransferase</keyword>
<evidence type="ECO:0000256" key="1">
    <source>
        <dbReference type="ARBA" id="ARBA00022679"/>
    </source>
</evidence>
<organism evidence="5 6">
    <name type="scientific">Priestia veravalensis</name>
    <dbReference type="NCBI Taxonomy" id="1414648"/>
    <lineage>
        <taxon>Bacteria</taxon>
        <taxon>Bacillati</taxon>
        <taxon>Bacillota</taxon>
        <taxon>Bacilli</taxon>
        <taxon>Bacillales</taxon>
        <taxon>Bacillaceae</taxon>
        <taxon>Priestia</taxon>
    </lineage>
</organism>
<dbReference type="Gene3D" id="3.40.630.30">
    <property type="match status" value="1"/>
</dbReference>
<dbReference type="EMBL" id="LNQP01000002">
    <property type="protein sequence ID" value="KSU89761.1"/>
    <property type="molecule type" value="Genomic_DNA"/>
</dbReference>
<dbReference type="AlphaFoldDB" id="A0A0V8JS07"/>
<dbReference type="GO" id="GO:0016747">
    <property type="term" value="F:acyltransferase activity, transferring groups other than amino-acyl groups"/>
    <property type="evidence" value="ECO:0007669"/>
    <property type="project" value="UniProtKB-UniRule"/>
</dbReference>
<dbReference type="SUPFAM" id="SSF55729">
    <property type="entry name" value="Acyl-CoA N-acyltransferases (Nat)"/>
    <property type="match status" value="1"/>
</dbReference>
<keyword evidence="6" id="KW-1185">Reference proteome</keyword>
<dbReference type="GeneID" id="93683494"/>